<keyword evidence="7" id="KW-0998">Cell outer membrane</keyword>
<feature type="coiled-coil region" evidence="8">
    <location>
        <begin position="389"/>
        <end position="450"/>
    </location>
</feature>
<dbReference type="OrthoDB" id="9764652at2"/>
<evidence type="ECO:0000256" key="4">
    <source>
        <dbReference type="ARBA" id="ARBA00022452"/>
    </source>
</evidence>
<keyword evidence="8" id="KW-0175">Coiled coil</keyword>
<dbReference type="GO" id="GO:0009279">
    <property type="term" value="C:cell outer membrane"/>
    <property type="evidence" value="ECO:0007669"/>
    <property type="project" value="UniProtKB-SubCell"/>
</dbReference>
<keyword evidence="4" id="KW-1134">Transmembrane beta strand</keyword>
<comment type="similarity">
    <text evidence="2">Belongs to the outer membrane factor (OMF) (TC 1.B.17) family.</text>
</comment>
<dbReference type="AlphaFoldDB" id="D5RLY7"/>
<dbReference type="GO" id="GO:0015562">
    <property type="term" value="F:efflux transmembrane transporter activity"/>
    <property type="evidence" value="ECO:0007669"/>
    <property type="project" value="InterPro"/>
</dbReference>
<keyword evidence="5" id="KW-0812">Transmembrane</keyword>
<keyword evidence="6" id="KW-0472">Membrane</keyword>
<evidence type="ECO:0000256" key="10">
    <source>
        <dbReference type="SAM" id="SignalP"/>
    </source>
</evidence>
<feature type="signal peptide" evidence="10">
    <location>
        <begin position="1"/>
        <end position="20"/>
    </location>
</feature>
<dbReference type="PANTHER" id="PTHR30026">
    <property type="entry name" value="OUTER MEMBRANE PROTEIN TOLC"/>
    <property type="match status" value="1"/>
</dbReference>
<gene>
    <name evidence="11" type="ORF">HMPREF0731_2098</name>
</gene>
<dbReference type="Proteomes" id="UP000005324">
    <property type="component" value="Unassembled WGS sequence"/>
</dbReference>
<sequence length="519" mass="56696">MPLRSILLCSAALLTLAACGQPRPLSREEITTRATADMQALMAMPEPATQPVVLEEAIARAVKYNLDHRVKLAEEGLAMGQAELTAMDLLPRIGADAAYTWRSREGATSSRSATTGQLSPQASIAEEKSVLRGQLNAGYDLLELGINYARTKQAQDAALLAGERRRKAIQTVAADVQNAYWRAVAAEHLLPELERLIARANQALERSRRVERDKMLSPAEALSYQRVLLAALQALSERRREMEIAKAELAMLMGLPPGTTYQIAQGMPELSGRLSDLPPQSLVPVAFAERPELRAEDYQGRITSREVEKAFLSIFPSLTLRAGPAFDTNRYLQNNQWFQAGGLLSWNLMRIFTLPSQQRQAERMAALDQTRRLQVGMAVMVQVHLAVRRHEVARQAHALAAEAAQVEERLLRETRNGVAAQTANELDVAVAEANALLARVRLALTLAERETAAAQIYVATGLDPLPETVRAHDIPTLTEAVRARFAQFPDRLRAAAAGEAAVPEGAISEAPTAAQAPRG</sequence>
<dbReference type="HOGENOM" id="CLU_023283_0_0_5"/>
<dbReference type="InterPro" id="IPR051906">
    <property type="entry name" value="TolC-like"/>
</dbReference>
<feature type="region of interest" description="Disordered" evidence="9">
    <location>
        <begin position="499"/>
        <end position="519"/>
    </location>
</feature>
<proteinExistence type="inferred from homology"/>
<dbReference type="PANTHER" id="PTHR30026:SF21">
    <property type="entry name" value="SLR1270 PROTEIN"/>
    <property type="match status" value="1"/>
</dbReference>
<dbReference type="EMBL" id="ADVL01000337">
    <property type="protein sequence ID" value="EFH11682.1"/>
    <property type="molecule type" value="Genomic_DNA"/>
</dbReference>
<accession>D5RLY7</accession>
<dbReference type="Pfam" id="PF02321">
    <property type="entry name" value="OEP"/>
    <property type="match status" value="1"/>
</dbReference>
<organism evidence="11 12">
    <name type="scientific">Pseudoroseomonas cervicalis ATCC 49957</name>
    <dbReference type="NCBI Taxonomy" id="525371"/>
    <lineage>
        <taxon>Bacteria</taxon>
        <taxon>Pseudomonadati</taxon>
        <taxon>Pseudomonadota</taxon>
        <taxon>Alphaproteobacteria</taxon>
        <taxon>Acetobacterales</taxon>
        <taxon>Roseomonadaceae</taxon>
        <taxon>Roseomonas</taxon>
    </lineage>
</organism>
<protein>
    <submittedName>
        <fullName evidence="11">Outer membrane efflux protein</fullName>
    </submittedName>
</protein>
<evidence type="ECO:0000256" key="7">
    <source>
        <dbReference type="ARBA" id="ARBA00023237"/>
    </source>
</evidence>
<evidence type="ECO:0000256" key="1">
    <source>
        <dbReference type="ARBA" id="ARBA00004442"/>
    </source>
</evidence>
<dbReference type="PROSITE" id="PS51257">
    <property type="entry name" value="PROKAR_LIPOPROTEIN"/>
    <property type="match status" value="1"/>
</dbReference>
<keyword evidence="12" id="KW-1185">Reference proteome</keyword>
<dbReference type="GO" id="GO:1990281">
    <property type="term" value="C:efflux pump complex"/>
    <property type="evidence" value="ECO:0007669"/>
    <property type="project" value="TreeGrafter"/>
</dbReference>
<dbReference type="SUPFAM" id="SSF56954">
    <property type="entry name" value="Outer membrane efflux proteins (OEP)"/>
    <property type="match status" value="1"/>
</dbReference>
<evidence type="ECO:0000256" key="8">
    <source>
        <dbReference type="SAM" id="Coils"/>
    </source>
</evidence>
<keyword evidence="3" id="KW-0813">Transport</keyword>
<dbReference type="InterPro" id="IPR003423">
    <property type="entry name" value="OMP_efflux"/>
</dbReference>
<comment type="subcellular location">
    <subcellularLocation>
        <location evidence="1">Cell outer membrane</location>
    </subcellularLocation>
</comment>
<reference evidence="11 12" key="1">
    <citation type="submission" date="2010-04" db="EMBL/GenBank/DDBJ databases">
        <authorList>
            <person name="Qin X."/>
            <person name="Bachman B."/>
            <person name="Battles P."/>
            <person name="Bell A."/>
            <person name="Bess C."/>
            <person name="Bickham C."/>
            <person name="Chaboub L."/>
            <person name="Chen D."/>
            <person name="Coyle M."/>
            <person name="Deiros D.R."/>
            <person name="Dinh H."/>
            <person name="Forbes L."/>
            <person name="Fowler G."/>
            <person name="Francisco L."/>
            <person name="Fu Q."/>
            <person name="Gubbala S."/>
            <person name="Hale W."/>
            <person name="Han Y."/>
            <person name="Hemphill L."/>
            <person name="Highlander S.K."/>
            <person name="Hirani K."/>
            <person name="Hogues M."/>
            <person name="Jackson L."/>
            <person name="Jakkamsetti A."/>
            <person name="Javaid M."/>
            <person name="Jiang H."/>
            <person name="Korchina V."/>
            <person name="Kovar C."/>
            <person name="Lara F."/>
            <person name="Lee S."/>
            <person name="Mata R."/>
            <person name="Mathew T."/>
            <person name="Moen C."/>
            <person name="Morales K."/>
            <person name="Munidasa M."/>
            <person name="Nazareth L."/>
            <person name="Ngo R."/>
            <person name="Nguyen L."/>
            <person name="Okwuonu G."/>
            <person name="Ongeri F."/>
            <person name="Patil S."/>
            <person name="Petrosino J."/>
            <person name="Pham C."/>
            <person name="Pham P."/>
            <person name="Pu L.-L."/>
            <person name="Puazo M."/>
            <person name="Raj R."/>
            <person name="Reid J."/>
            <person name="Rouhana J."/>
            <person name="Saada N."/>
            <person name="Shang Y."/>
            <person name="Simmons D."/>
            <person name="Thornton R."/>
            <person name="Warren J."/>
            <person name="Weissenberger G."/>
            <person name="Zhang J."/>
            <person name="Zhang L."/>
            <person name="Zhou C."/>
            <person name="Zhu D."/>
            <person name="Muzny D."/>
            <person name="Worley K."/>
            <person name="Gibbs R."/>
        </authorList>
    </citation>
    <scope>NUCLEOTIDE SEQUENCE [LARGE SCALE GENOMIC DNA]</scope>
    <source>
        <strain evidence="11 12">ATCC 49957</strain>
    </source>
</reference>
<name>D5RLY7_9PROT</name>
<evidence type="ECO:0000313" key="12">
    <source>
        <dbReference type="Proteomes" id="UP000005324"/>
    </source>
</evidence>
<feature type="chain" id="PRO_5003075649" evidence="10">
    <location>
        <begin position="21"/>
        <end position="519"/>
    </location>
</feature>
<dbReference type="RefSeq" id="WP_007004515.1">
    <property type="nucleotide sequence ID" value="NZ_GG770779.1"/>
</dbReference>
<evidence type="ECO:0000256" key="5">
    <source>
        <dbReference type="ARBA" id="ARBA00022692"/>
    </source>
</evidence>
<feature type="coiled-coil region" evidence="8">
    <location>
        <begin position="190"/>
        <end position="252"/>
    </location>
</feature>
<dbReference type="Gene3D" id="1.20.1600.10">
    <property type="entry name" value="Outer membrane efflux proteins (OEP)"/>
    <property type="match status" value="1"/>
</dbReference>
<evidence type="ECO:0000313" key="11">
    <source>
        <dbReference type="EMBL" id="EFH11682.1"/>
    </source>
</evidence>
<evidence type="ECO:0000256" key="3">
    <source>
        <dbReference type="ARBA" id="ARBA00022448"/>
    </source>
</evidence>
<comment type="caution">
    <text evidence="11">The sequence shown here is derived from an EMBL/GenBank/DDBJ whole genome shotgun (WGS) entry which is preliminary data.</text>
</comment>
<dbReference type="GO" id="GO:0015288">
    <property type="term" value="F:porin activity"/>
    <property type="evidence" value="ECO:0007669"/>
    <property type="project" value="TreeGrafter"/>
</dbReference>
<evidence type="ECO:0000256" key="2">
    <source>
        <dbReference type="ARBA" id="ARBA00007613"/>
    </source>
</evidence>
<evidence type="ECO:0000256" key="6">
    <source>
        <dbReference type="ARBA" id="ARBA00023136"/>
    </source>
</evidence>
<evidence type="ECO:0000256" key="9">
    <source>
        <dbReference type="SAM" id="MobiDB-lite"/>
    </source>
</evidence>
<keyword evidence="10" id="KW-0732">Signal</keyword>